<dbReference type="InterPro" id="IPR011527">
    <property type="entry name" value="ABC1_TM_dom"/>
</dbReference>
<dbReference type="Gene3D" id="3.90.70.10">
    <property type="entry name" value="Cysteine proteinases"/>
    <property type="match status" value="1"/>
</dbReference>
<dbReference type="OrthoDB" id="9787557at2"/>
<dbReference type="CDD" id="cd18783">
    <property type="entry name" value="ABC_6TM_PrtD_LapB_HlyB_like"/>
    <property type="match status" value="1"/>
</dbReference>
<name>A0A4Z0NHA7_9HYPH</name>
<evidence type="ECO:0000256" key="7">
    <source>
        <dbReference type="ARBA" id="ARBA00022741"/>
    </source>
</evidence>
<dbReference type="InterPro" id="IPR017871">
    <property type="entry name" value="ABC_transporter-like_CS"/>
</dbReference>
<dbReference type="Gene3D" id="3.40.50.300">
    <property type="entry name" value="P-loop containing nucleotide triphosphate hydrolases"/>
    <property type="match status" value="1"/>
</dbReference>
<comment type="caution">
    <text evidence="15">The sequence shown here is derived from an EMBL/GenBank/DDBJ whole genome shotgun (WGS) entry which is preliminary data.</text>
</comment>
<feature type="domain" description="Peptidase C39" evidence="14">
    <location>
        <begin position="1"/>
        <end position="125"/>
    </location>
</feature>
<dbReference type="PANTHER" id="PTHR24221">
    <property type="entry name" value="ATP-BINDING CASSETTE SUB-FAMILY B"/>
    <property type="match status" value="1"/>
</dbReference>
<keyword evidence="8" id="KW-0067">ATP-binding</keyword>
<dbReference type="RefSeq" id="WP_135418462.1">
    <property type="nucleotide sequence ID" value="NZ_SRLB01000026.1"/>
</dbReference>
<dbReference type="PROSITE" id="PS50893">
    <property type="entry name" value="ABC_TRANSPORTER_2"/>
    <property type="match status" value="1"/>
</dbReference>
<dbReference type="AlphaFoldDB" id="A0A4Z0NHA7"/>
<dbReference type="SUPFAM" id="SSF90123">
    <property type="entry name" value="ABC transporter transmembrane region"/>
    <property type="match status" value="1"/>
</dbReference>
<dbReference type="Pfam" id="PF00664">
    <property type="entry name" value="ABC_membrane"/>
    <property type="match status" value="1"/>
</dbReference>
<dbReference type="SMART" id="SM00382">
    <property type="entry name" value="AAA"/>
    <property type="match status" value="1"/>
</dbReference>
<keyword evidence="16" id="KW-1185">Reference proteome</keyword>
<dbReference type="InterPro" id="IPR039421">
    <property type="entry name" value="Type_1_exporter"/>
</dbReference>
<dbReference type="GO" id="GO:0006508">
    <property type="term" value="P:proteolysis"/>
    <property type="evidence" value="ECO:0007669"/>
    <property type="project" value="InterPro"/>
</dbReference>
<evidence type="ECO:0000256" key="2">
    <source>
        <dbReference type="ARBA" id="ARBA00005417"/>
    </source>
</evidence>
<dbReference type="GO" id="GO:0005524">
    <property type="term" value="F:ATP binding"/>
    <property type="evidence" value="ECO:0007669"/>
    <property type="project" value="UniProtKB-KW"/>
</dbReference>
<dbReference type="InterPro" id="IPR036640">
    <property type="entry name" value="ABC1_TM_sf"/>
</dbReference>
<evidence type="ECO:0000256" key="5">
    <source>
        <dbReference type="ARBA" id="ARBA00022597"/>
    </source>
</evidence>
<sequence>MDTGLHCLVAVARHHGIDLDPDRLAHAYAVGDEAVSGPRLTRMAREVGLRAGRARLSFSSLTDLGGAFPALARLKNGNFVVVTGTDRQGEAPRLIVFDPKASRHEPFLLDEEAFCAAWAGEVLLVRPKARRRTPDGRRPFGLLWFVPEILRQRRLFSDVIVAALALYAVGLAVPLFSQLVIDRVLTHESTATLTVLAGGVVLALLFEACFTFLRRYLLLYASNRIDIRVAVKTFAHLLGLPLAHFEQVPAGILVKHMQQAARVREFLTGRLLTTALDACSLVVFVPVLLLYSAKLTLVVLAFTGLVALTIACLIGPFRRRLQALYDAEGERQALLVESVQGMRTIKSLAMEPLQGRQWEDASAQAVQMRYGVERISAIAQAVTGLLEKLTSVAIIGLGAMDVFDRQMTVGALVAFNMLAGRVSGPLVQMLTMAHEYQEVALSVRMLGEVMNRAPETEGPSRGLCPPLRGEITFEDVRFAYGPDRPPALDSVSFTLEAGSIVGVVGRSGSGKTTITRLIQRLYPVQQGLVRLDGHDIREIDLAHLRRQVGVVLQDSFLFRGTVRENIAAAKPSASFEEIAEAARAAGADEFIERLPRGFETLLEENASNLSGGQRQRLAIARALVTDPRLLILDEATSALDPDSEAIIRRNLRRIARGRTVLIVSHRLATLVDAHAILVIDAGRLVAAGRHDQLLTACTTYRHLWNQQTRQAA</sequence>
<dbReference type="PROSITE" id="PS00211">
    <property type="entry name" value="ABC_TRANSPORTER_1"/>
    <property type="match status" value="1"/>
</dbReference>
<dbReference type="InterPro" id="IPR003593">
    <property type="entry name" value="AAA+_ATPase"/>
</dbReference>
<proteinExistence type="inferred from homology"/>
<reference evidence="15 16" key="1">
    <citation type="submission" date="2019-04" db="EMBL/GenBank/DDBJ databases">
        <authorList>
            <person name="Feng G."/>
            <person name="Zhu H."/>
        </authorList>
    </citation>
    <scope>NUCLEOTIDE SEQUENCE [LARGE SCALE GENOMIC DNA]</scope>
    <source>
        <strain evidence="15 16">6HR-1</strain>
    </source>
</reference>
<evidence type="ECO:0000256" key="11">
    <source>
        <dbReference type="SAM" id="Phobius"/>
    </source>
</evidence>
<dbReference type="GO" id="GO:0140359">
    <property type="term" value="F:ABC-type transporter activity"/>
    <property type="evidence" value="ECO:0007669"/>
    <property type="project" value="InterPro"/>
</dbReference>
<dbReference type="InterPro" id="IPR027417">
    <property type="entry name" value="P-loop_NTPase"/>
</dbReference>
<evidence type="ECO:0000256" key="1">
    <source>
        <dbReference type="ARBA" id="ARBA00004651"/>
    </source>
</evidence>
<feature type="transmembrane region" description="Helical" evidence="11">
    <location>
        <begin position="271"/>
        <end position="291"/>
    </location>
</feature>
<evidence type="ECO:0000256" key="9">
    <source>
        <dbReference type="ARBA" id="ARBA00022989"/>
    </source>
</evidence>
<dbReference type="Proteomes" id="UP000297535">
    <property type="component" value="Unassembled WGS sequence"/>
</dbReference>
<accession>A0A4Z0NHA7</accession>
<comment type="similarity">
    <text evidence="2">Belongs to the ABC transporter superfamily.</text>
</comment>
<evidence type="ECO:0000256" key="4">
    <source>
        <dbReference type="ARBA" id="ARBA00022475"/>
    </source>
</evidence>
<feature type="transmembrane region" description="Helical" evidence="11">
    <location>
        <begin position="193"/>
        <end position="213"/>
    </location>
</feature>
<dbReference type="PROSITE" id="PS50929">
    <property type="entry name" value="ABC_TM1F"/>
    <property type="match status" value="1"/>
</dbReference>
<organism evidence="15 16">
    <name type="scientific">Methylobacterium nonmethylotrophicum</name>
    <dbReference type="NCBI Taxonomy" id="1141884"/>
    <lineage>
        <taxon>Bacteria</taxon>
        <taxon>Pseudomonadati</taxon>
        <taxon>Pseudomonadota</taxon>
        <taxon>Alphaproteobacteria</taxon>
        <taxon>Hyphomicrobiales</taxon>
        <taxon>Methylobacteriaceae</taxon>
        <taxon>Methylobacterium</taxon>
    </lineage>
</organism>
<evidence type="ECO:0000256" key="3">
    <source>
        <dbReference type="ARBA" id="ARBA00022448"/>
    </source>
</evidence>
<dbReference type="FunFam" id="3.40.50.300:FF:000221">
    <property type="entry name" value="Multidrug ABC transporter ATP-binding protein"/>
    <property type="match status" value="1"/>
</dbReference>
<feature type="domain" description="ABC transporter" evidence="12">
    <location>
        <begin position="471"/>
        <end position="706"/>
    </location>
</feature>
<dbReference type="GO" id="GO:0034040">
    <property type="term" value="F:ATPase-coupled lipid transmembrane transporter activity"/>
    <property type="evidence" value="ECO:0007669"/>
    <property type="project" value="TreeGrafter"/>
</dbReference>
<dbReference type="SUPFAM" id="SSF52540">
    <property type="entry name" value="P-loop containing nucleoside triphosphate hydrolases"/>
    <property type="match status" value="1"/>
</dbReference>
<dbReference type="Pfam" id="PF03412">
    <property type="entry name" value="Peptidase_C39"/>
    <property type="match status" value="1"/>
</dbReference>
<evidence type="ECO:0000259" key="12">
    <source>
        <dbReference type="PROSITE" id="PS50893"/>
    </source>
</evidence>
<evidence type="ECO:0000256" key="10">
    <source>
        <dbReference type="ARBA" id="ARBA00023136"/>
    </source>
</evidence>
<dbReference type="GO" id="GO:0016887">
    <property type="term" value="F:ATP hydrolysis activity"/>
    <property type="evidence" value="ECO:0007669"/>
    <property type="project" value="InterPro"/>
</dbReference>
<gene>
    <name evidence="15" type="ORF">EU555_26890</name>
</gene>
<dbReference type="InterPro" id="IPR005074">
    <property type="entry name" value="Peptidase_C39"/>
</dbReference>
<keyword evidence="3" id="KW-0813">Transport</keyword>
<dbReference type="InterPro" id="IPR003439">
    <property type="entry name" value="ABC_transporter-like_ATP-bd"/>
</dbReference>
<dbReference type="GO" id="GO:0005886">
    <property type="term" value="C:plasma membrane"/>
    <property type="evidence" value="ECO:0007669"/>
    <property type="project" value="UniProtKB-SubCell"/>
</dbReference>
<evidence type="ECO:0000313" key="15">
    <source>
        <dbReference type="EMBL" id="TGD95709.1"/>
    </source>
</evidence>
<keyword evidence="6 11" id="KW-0812">Transmembrane</keyword>
<keyword evidence="5" id="KW-0762">Sugar transport</keyword>
<dbReference type="GO" id="GO:0008233">
    <property type="term" value="F:peptidase activity"/>
    <property type="evidence" value="ECO:0007669"/>
    <property type="project" value="InterPro"/>
</dbReference>
<keyword evidence="4" id="KW-1003">Cell membrane</keyword>
<evidence type="ECO:0000256" key="8">
    <source>
        <dbReference type="ARBA" id="ARBA00022840"/>
    </source>
</evidence>
<dbReference type="Gene3D" id="1.20.1560.10">
    <property type="entry name" value="ABC transporter type 1, transmembrane domain"/>
    <property type="match status" value="1"/>
</dbReference>
<dbReference type="EMBL" id="SRLB01000026">
    <property type="protein sequence ID" value="TGD95709.1"/>
    <property type="molecule type" value="Genomic_DNA"/>
</dbReference>
<keyword evidence="9 11" id="KW-1133">Transmembrane helix</keyword>
<evidence type="ECO:0000256" key="6">
    <source>
        <dbReference type="ARBA" id="ARBA00022692"/>
    </source>
</evidence>
<feature type="domain" description="ABC transmembrane type-1" evidence="13">
    <location>
        <begin position="159"/>
        <end position="438"/>
    </location>
</feature>
<dbReference type="Pfam" id="PF00005">
    <property type="entry name" value="ABC_tran"/>
    <property type="match status" value="1"/>
</dbReference>
<protein>
    <submittedName>
        <fullName evidence="15">Peptidase domain-containing ABC transporter</fullName>
    </submittedName>
</protein>
<keyword evidence="10 11" id="KW-0472">Membrane</keyword>
<evidence type="ECO:0000313" key="16">
    <source>
        <dbReference type="Proteomes" id="UP000297535"/>
    </source>
</evidence>
<feature type="transmembrane region" description="Helical" evidence="11">
    <location>
        <begin position="297"/>
        <end position="317"/>
    </location>
</feature>
<dbReference type="PANTHER" id="PTHR24221:SF647">
    <property type="entry name" value="BLL6336 PROTEIN"/>
    <property type="match status" value="1"/>
</dbReference>
<feature type="transmembrane region" description="Helical" evidence="11">
    <location>
        <begin position="159"/>
        <end position="181"/>
    </location>
</feature>
<evidence type="ECO:0000259" key="14">
    <source>
        <dbReference type="PROSITE" id="PS50990"/>
    </source>
</evidence>
<keyword evidence="7" id="KW-0547">Nucleotide-binding</keyword>
<evidence type="ECO:0000259" key="13">
    <source>
        <dbReference type="PROSITE" id="PS50929"/>
    </source>
</evidence>
<comment type="subcellular location">
    <subcellularLocation>
        <location evidence="1">Cell membrane</location>
        <topology evidence="1">Multi-pass membrane protein</topology>
    </subcellularLocation>
</comment>
<dbReference type="PROSITE" id="PS50990">
    <property type="entry name" value="PEPTIDASE_C39"/>
    <property type="match status" value="1"/>
</dbReference>